<protein>
    <recommendedName>
        <fullName evidence="3">Prepilin-type N-terminal cleavage/methylation domain-containing protein</fullName>
    </recommendedName>
</protein>
<dbReference type="Pfam" id="PF07963">
    <property type="entry name" value="N_methyl"/>
    <property type="match status" value="1"/>
</dbReference>
<reference evidence="2" key="1">
    <citation type="submission" date="2018-05" db="EMBL/GenBank/DDBJ databases">
        <authorList>
            <person name="Lanie J.A."/>
            <person name="Ng W.-L."/>
            <person name="Kazmierczak K.M."/>
            <person name="Andrzejewski T.M."/>
            <person name="Davidsen T.M."/>
            <person name="Wayne K.J."/>
            <person name="Tettelin H."/>
            <person name="Glass J.I."/>
            <person name="Rusch D."/>
            <person name="Podicherti R."/>
            <person name="Tsui H.-C.T."/>
            <person name="Winkler M.E."/>
        </authorList>
    </citation>
    <scope>NUCLEOTIDE SEQUENCE</scope>
</reference>
<dbReference type="AlphaFoldDB" id="A0A382Z940"/>
<keyword evidence="1" id="KW-0812">Transmembrane</keyword>
<evidence type="ECO:0000313" key="2">
    <source>
        <dbReference type="EMBL" id="SVD92001.1"/>
    </source>
</evidence>
<dbReference type="Gene3D" id="3.30.700.10">
    <property type="entry name" value="Glycoprotein, Type 4 Pilin"/>
    <property type="match status" value="1"/>
</dbReference>
<evidence type="ECO:0000256" key="1">
    <source>
        <dbReference type="SAM" id="Phobius"/>
    </source>
</evidence>
<name>A0A382Z940_9ZZZZ</name>
<feature type="non-terminal residue" evidence="2">
    <location>
        <position position="1"/>
    </location>
</feature>
<keyword evidence="1" id="KW-0472">Membrane</keyword>
<accession>A0A382Z940</accession>
<keyword evidence="1" id="KW-1133">Transmembrane helix</keyword>
<dbReference type="EMBL" id="UINC01182017">
    <property type="protein sequence ID" value="SVD92001.1"/>
    <property type="molecule type" value="Genomic_DNA"/>
</dbReference>
<feature type="non-terminal residue" evidence="2">
    <location>
        <position position="69"/>
    </location>
</feature>
<dbReference type="SUPFAM" id="SSF54523">
    <property type="entry name" value="Pili subunits"/>
    <property type="match status" value="1"/>
</dbReference>
<feature type="transmembrane region" description="Helical" evidence="1">
    <location>
        <begin position="6"/>
        <end position="30"/>
    </location>
</feature>
<dbReference type="InterPro" id="IPR045584">
    <property type="entry name" value="Pilin-like"/>
</dbReference>
<sequence>MSRVSGFTMIEVLITLGIIIILMVALMPAINAAREYSRSVECQSNQQQILDTFLARRKSLGATLRAETL</sequence>
<gene>
    <name evidence="2" type="ORF">METZ01_LOCUS444855</name>
</gene>
<dbReference type="InterPro" id="IPR012902">
    <property type="entry name" value="N_methyl_site"/>
</dbReference>
<evidence type="ECO:0008006" key="3">
    <source>
        <dbReference type="Google" id="ProtNLM"/>
    </source>
</evidence>
<proteinExistence type="predicted"/>
<organism evidence="2">
    <name type="scientific">marine metagenome</name>
    <dbReference type="NCBI Taxonomy" id="408172"/>
    <lineage>
        <taxon>unclassified sequences</taxon>
        <taxon>metagenomes</taxon>
        <taxon>ecological metagenomes</taxon>
    </lineage>
</organism>